<name>A0ABP1CW50_9APHY</name>
<dbReference type="SMART" id="SM00075">
    <property type="entry name" value="HYDRO"/>
    <property type="match status" value="1"/>
</dbReference>
<comment type="subcellular location">
    <subcellularLocation>
        <location evidence="1 6">Secreted</location>
        <location evidence="1 6">Cell wall</location>
    </subcellularLocation>
</comment>
<dbReference type="Proteomes" id="UP001497453">
    <property type="component" value="Chromosome 2"/>
</dbReference>
<evidence type="ECO:0000256" key="3">
    <source>
        <dbReference type="ARBA" id="ARBA00022512"/>
    </source>
</evidence>
<dbReference type="Pfam" id="PF01185">
    <property type="entry name" value="Hydrophobin"/>
    <property type="match status" value="1"/>
</dbReference>
<protein>
    <recommendedName>
        <fullName evidence="6">Hydrophobin</fullName>
    </recommendedName>
</protein>
<dbReference type="InterPro" id="IPR001338">
    <property type="entry name" value="Class_I_Hydrophobin"/>
</dbReference>
<sequence>MDFPCDTVLLFAATILKAAWDTPDGTSSALPGRRKHIKGLSASLTSSATAAHSQLFEPFNLPHSPNSFNMFSRLVAFVALASPLLAVATPAVIARNEPASDCSTAPIQCCDTVTKADSADAAGVLGALGIVLQDIDALVGLTCSPISVIGVGSTGCSASPVCCEDNSHGGFISIGCVPVDS</sequence>
<evidence type="ECO:0000256" key="4">
    <source>
        <dbReference type="ARBA" id="ARBA00022525"/>
    </source>
</evidence>
<organism evidence="7 8">
    <name type="scientific">Somion occarium</name>
    <dbReference type="NCBI Taxonomy" id="3059160"/>
    <lineage>
        <taxon>Eukaryota</taxon>
        <taxon>Fungi</taxon>
        <taxon>Dikarya</taxon>
        <taxon>Basidiomycota</taxon>
        <taxon>Agaricomycotina</taxon>
        <taxon>Agaricomycetes</taxon>
        <taxon>Polyporales</taxon>
        <taxon>Cerrenaceae</taxon>
        <taxon>Somion</taxon>
    </lineage>
</organism>
<keyword evidence="3 6" id="KW-0134">Cell wall</keyword>
<accession>A0ABP1CW50</accession>
<keyword evidence="4 6" id="KW-0964">Secreted</keyword>
<evidence type="ECO:0000313" key="8">
    <source>
        <dbReference type="Proteomes" id="UP001497453"/>
    </source>
</evidence>
<evidence type="ECO:0000313" key="7">
    <source>
        <dbReference type="EMBL" id="CAL1699901.1"/>
    </source>
</evidence>
<evidence type="ECO:0000256" key="5">
    <source>
        <dbReference type="ARBA" id="ARBA00023157"/>
    </source>
</evidence>
<gene>
    <name evidence="7" type="ORF">GFSPODELE1_LOCUS2901</name>
</gene>
<evidence type="ECO:0000256" key="1">
    <source>
        <dbReference type="ARBA" id="ARBA00004191"/>
    </source>
</evidence>
<evidence type="ECO:0000256" key="6">
    <source>
        <dbReference type="RuleBase" id="RU365009"/>
    </source>
</evidence>
<keyword evidence="8" id="KW-1185">Reference proteome</keyword>
<keyword evidence="5 6" id="KW-1015">Disulfide bond</keyword>
<evidence type="ECO:0000256" key="2">
    <source>
        <dbReference type="ARBA" id="ARBA00010446"/>
    </source>
</evidence>
<keyword evidence="6" id="KW-0732">Signal</keyword>
<reference evidence="8" key="1">
    <citation type="submission" date="2024-04" db="EMBL/GenBank/DDBJ databases">
        <authorList>
            <person name="Shaw F."/>
            <person name="Minotto A."/>
        </authorList>
    </citation>
    <scope>NUCLEOTIDE SEQUENCE [LARGE SCALE GENOMIC DNA]</scope>
</reference>
<dbReference type="EMBL" id="OZ037945">
    <property type="protein sequence ID" value="CAL1699901.1"/>
    <property type="molecule type" value="Genomic_DNA"/>
</dbReference>
<proteinExistence type="inferred from homology"/>
<dbReference type="CDD" id="cd23507">
    <property type="entry name" value="hydrophobin_I"/>
    <property type="match status" value="1"/>
</dbReference>
<comment type="similarity">
    <text evidence="2 6">Belongs to the fungal hydrophobin family.</text>
</comment>